<gene>
    <name evidence="6" type="ORF">BSAL_71405</name>
</gene>
<feature type="domain" description="3-hydroxyacyl-CoA dehydrogenase NAD binding" evidence="5">
    <location>
        <begin position="317"/>
        <end position="359"/>
    </location>
</feature>
<dbReference type="AlphaFoldDB" id="A0A0S4ISJ3"/>
<dbReference type="GO" id="GO:0006635">
    <property type="term" value="P:fatty acid beta-oxidation"/>
    <property type="evidence" value="ECO:0007669"/>
    <property type="project" value="TreeGrafter"/>
</dbReference>
<accession>A0A0S4ISJ3</accession>
<dbReference type="SUPFAM" id="SSF52096">
    <property type="entry name" value="ClpP/crotonase"/>
    <property type="match status" value="1"/>
</dbReference>
<keyword evidence="1" id="KW-0413">Isomerase</keyword>
<dbReference type="PANTHER" id="PTHR23309">
    <property type="entry name" value="3-HYDROXYACYL-COA DEHYROGENASE"/>
    <property type="match status" value="1"/>
</dbReference>
<dbReference type="CDD" id="cd06558">
    <property type="entry name" value="crotonase-like"/>
    <property type="match status" value="1"/>
</dbReference>
<evidence type="ECO:0000313" key="7">
    <source>
        <dbReference type="Proteomes" id="UP000051952"/>
    </source>
</evidence>
<proteinExistence type="inferred from homology"/>
<dbReference type="InterPro" id="IPR029045">
    <property type="entry name" value="ClpP/crotonase-like_dom_sf"/>
</dbReference>
<dbReference type="Pfam" id="PF00378">
    <property type="entry name" value="ECH_1"/>
    <property type="match status" value="1"/>
</dbReference>
<dbReference type="PANTHER" id="PTHR23309:SF49">
    <property type="entry name" value="PEROXISOMAL BIFUNCTIONAL ENZYME"/>
    <property type="match status" value="1"/>
</dbReference>
<dbReference type="VEuPathDB" id="TriTrypDB:BSAL_71405"/>
<dbReference type="OrthoDB" id="2018133at2759"/>
<dbReference type="GO" id="GO:0070403">
    <property type="term" value="F:NAD+ binding"/>
    <property type="evidence" value="ECO:0007669"/>
    <property type="project" value="InterPro"/>
</dbReference>
<dbReference type="Gene3D" id="3.40.50.720">
    <property type="entry name" value="NAD(P)-binding Rossmann-like Domain"/>
    <property type="match status" value="1"/>
</dbReference>
<evidence type="ECO:0000259" key="5">
    <source>
        <dbReference type="Pfam" id="PF02737"/>
    </source>
</evidence>
<dbReference type="InterPro" id="IPR001753">
    <property type="entry name" value="Enoyl-CoA_hydra/iso"/>
</dbReference>
<sequence length="362" mass="37590">GIIATSSNRIYHRRGGSCDHCQQRAPQCPQPRQPCSFGGNRVHLVESIKKANDTPSVKVIVITGAGKAFSAGADITEFSAAGMKEPYLPDVFDVIEASKKLVVAAVNGMALGGGCELALASHIRVAVASANFSLPEIKLGIIPGAGGTQRLPRAVGVQNAIMMACSGRNVKAPAAKAMGLVDAVLPAADEAAGIVAFASKIGLAAVAGKKPIRRLCNDTSKLGNFLTNTFVLRAAKSQLQKTVPPGMTSPYRCLEAIQAATAVSTFKDGLAAERKIFLECAQTPQAAAMQHFFFAQRAALRIPGIPKEAKGRDVKSLGVIGGGTMGAGIAICALNANIPTTVLETSEERRAAAIKTVEDVYA</sequence>
<dbReference type="SUPFAM" id="SSF51735">
    <property type="entry name" value="NAD(P)-binding Rossmann-fold domains"/>
    <property type="match status" value="1"/>
</dbReference>
<evidence type="ECO:0000256" key="2">
    <source>
        <dbReference type="ARBA" id="ARBA00023239"/>
    </source>
</evidence>
<feature type="non-terminal residue" evidence="6">
    <location>
        <position position="362"/>
    </location>
</feature>
<name>A0A0S4ISJ3_BODSA</name>
<dbReference type="GO" id="GO:0003857">
    <property type="term" value="F:(3S)-3-hydroxyacyl-CoA dehydrogenase (NAD+) activity"/>
    <property type="evidence" value="ECO:0007669"/>
    <property type="project" value="TreeGrafter"/>
</dbReference>
<dbReference type="EMBL" id="CYKH01000549">
    <property type="protein sequence ID" value="CUG05955.1"/>
    <property type="molecule type" value="Genomic_DNA"/>
</dbReference>
<dbReference type="GO" id="GO:0016853">
    <property type="term" value="F:isomerase activity"/>
    <property type="evidence" value="ECO:0007669"/>
    <property type="project" value="UniProtKB-KW"/>
</dbReference>
<evidence type="ECO:0000256" key="4">
    <source>
        <dbReference type="RuleBase" id="RU003707"/>
    </source>
</evidence>
<dbReference type="GO" id="GO:0016829">
    <property type="term" value="F:lyase activity"/>
    <property type="evidence" value="ECO:0007669"/>
    <property type="project" value="UniProtKB-KW"/>
</dbReference>
<keyword evidence="7" id="KW-1185">Reference proteome</keyword>
<comment type="similarity">
    <text evidence="4">Belongs to the enoyl-CoA hydratase/isomerase family.</text>
</comment>
<dbReference type="GO" id="GO:0005777">
    <property type="term" value="C:peroxisome"/>
    <property type="evidence" value="ECO:0007669"/>
    <property type="project" value="TreeGrafter"/>
</dbReference>
<reference evidence="7" key="1">
    <citation type="submission" date="2015-09" db="EMBL/GenBank/DDBJ databases">
        <authorList>
            <consortium name="Pathogen Informatics"/>
        </authorList>
    </citation>
    <scope>NUCLEOTIDE SEQUENCE [LARGE SCALE GENOMIC DNA]</scope>
    <source>
        <strain evidence="7">Lake Konstanz</strain>
    </source>
</reference>
<feature type="non-terminal residue" evidence="6">
    <location>
        <position position="1"/>
    </location>
</feature>
<dbReference type="Gene3D" id="3.90.226.10">
    <property type="entry name" value="2-enoyl-CoA Hydratase, Chain A, domain 1"/>
    <property type="match status" value="1"/>
</dbReference>
<evidence type="ECO:0000313" key="6">
    <source>
        <dbReference type="EMBL" id="CUG05955.1"/>
    </source>
</evidence>
<evidence type="ECO:0000256" key="1">
    <source>
        <dbReference type="ARBA" id="ARBA00023235"/>
    </source>
</evidence>
<dbReference type="Pfam" id="PF02737">
    <property type="entry name" value="3HCDH_N"/>
    <property type="match status" value="1"/>
</dbReference>
<dbReference type="InterPro" id="IPR036291">
    <property type="entry name" value="NAD(P)-bd_dom_sf"/>
</dbReference>
<evidence type="ECO:0000256" key="3">
    <source>
        <dbReference type="ARBA" id="ARBA00023268"/>
    </source>
</evidence>
<organism evidence="6 7">
    <name type="scientific">Bodo saltans</name>
    <name type="common">Flagellated protozoan</name>
    <dbReference type="NCBI Taxonomy" id="75058"/>
    <lineage>
        <taxon>Eukaryota</taxon>
        <taxon>Discoba</taxon>
        <taxon>Euglenozoa</taxon>
        <taxon>Kinetoplastea</taxon>
        <taxon>Metakinetoplastina</taxon>
        <taxon>Eubodonida</taxon>
        <taxon>Bodonidae</taxon>
        <taxon>Bodo</taxon>
    </lineage>
</organism>
<dbReference type="PROSITE" id="PS00166">
    <property type="entry name" value="ENOYL_COA_HYDRATASE"/>
    <property type="match status" value="1"/>
</dbReference>
<dbReference type="InterPro" id="IPR018376">
    <property type="entry name" value="Enoyl-CoA_hyd/isom_CS"/>
</dbReference>
<protein>
    <submittedName>
        <fullName evidence="6">3-hydroxyacyl-dehydrogenase, putative</fullName>
    </submittedName>
</protein>
<dbReference type="Proteomes" id="UP000051952">
    <property type="component" value="Unassembled WGS sequence"/>
</dbReference>
<keyword evidence="2" id="KW-0456">Lyase</keyword>
<dbReference type="InterPro" id="IPR006176">
    <property type="entry name" value="3-OHacyl-CoA_DH_NAD-bd"/>
</dbReference>
<keyword evidence="3" id="KW-0511">Multifunctional enzyme</keyword>